<organism evidence="2 3">
    <name type="scientific">Methanococcus voltae PS</name>
    <dbReference type="NCBI Taxonomy" id="523842"/>
    <lineage>
        <taxon>Archaea</taxon>
        <taxon>Methanobacteriati</taxon>
        <taxon>Methanobacteriota</taxon>
        <taxon>Methanomada group</taxon>
        <taxon>Methanococci</taxon>
        <taxon>Methanococcales</taxon>
        <taxon>Methanococcaceae</taxon>
        <taxon>Methanococcus</taxon>
    </lineage>
</organism>
<feature type="domain" description="Calcineurin-like phosphoesterase" evidence="1">
    <location>
        <begin position="27"/>
        <end position="208"/>
    </location>
</feature>
<proteinExistence type="predicted"/>
<accession>A0ABT2EXQ8</accession>
<dbReference type="RefSeq" id="WP_259052365.1">
    <property type="nucleotide sequence ID" value="NZ_JANUCQ010000004.1"/>
</dbReference>
<reference evidence="2" key="1">
    <citation type="submission" date="2022-08" db="EMBL/GenBank/DDBJ databases">
        <title>Genomic Encyclopedia of Type Strains, Phase V (KMG-V): Genome sequencing to study the core and pangenomes of soil and plant-associated prokaryotes.</title>
        <authorList>
            <person name="Whitman W."/>
        </authorList>
    </citation>
    <scope>NUCLEOTIDE SEQUENCE</scope>
    <source>
        <strain evidence="2">PS</strain>
    </source>
</reference>
<gene>
    <name evidence="2" type="ORF">M2325_001437</name>
</gene>
<dbReference type="InterPro" id="IPR004843">
    <property type="entry name" value="Calcineurin-like_PHP"/>
</dbReference>
<comment type="caution">
    <text evidence="2">The sequence shown here is derived from an EMBL/GenBank/DDBJ whole genome shotgun (WGS) entry which is preliminary data.</text>
</comment>
<evidence type="ECO:0000313" key="2">
    <source>
        <dbReference type="EMBL" id="MCS3922727.1"/>
    </source>
</evidence>
<evidence type="ECO:0000313" key="3">
    <source>
        <dbReference type="Proteomes" id="UP001140258"/>
    </source>
</evidence>
<dbReference type="Gene3D" id="3.60.21.10">
    <property type="match status" value="1"/>
</dbReference>
<dbReference type="PANTHER" id="PTHR39323:SF1">
    <property type="entry name" value="BLR1149 PROTEIN"/>
    <property type="match status" value="1"/>
</dbReference>
<keyword evidence="3" id="KW-1185">Reference proteome</keyword>
<sequence>MQEIANFYRDLDLNFDRNALIDSRNKTVAVSDLHIGLEEQFKRKGVLFPLHEKTVIINRIVYLLDKYQPKKFIMVGDILHHFNKIPYKTYDVMYEILKLIHNEYKDTKLILVRGNHDIMIDYVLNECLNRFNDEINEKNAELKKKIKDKGDGIYQKYPKLEDNDLYEIYEYYKVDGLLYYHGHKILNQENLNFKSDINLMIMGHEHPVLELNNHRFPSYLHIADYNKFFENNKYNKDNKDNKDNKNHNLKNILVLPSFSNIPSGVKINELFGNFLSPYLKELKSESFKEKIYPIIKEKEIMYFPNLKEIEDYLQ</sequence>
<dbReference type="InterPro" id="IPR029052">
    <property type="entry name" value="Metallo-depent_PP-like"/>
</dbReference>
<dbReference type="EMBL" id="JANUCQ010000004">
    <property type="protein sequence ID" value="MCS3922727.1"/>
    <property type="molecule type" value="Genomic_DNA"/>
</dbReference>
<protein>
    <submittedName>
        <fullName evidence="2">Metallophosphoesterase superfamily enzyme</fullName>
    </submittedName>
</protein>
<name>A0ABT2EXQ8_METVO</name>
<evidence type="ECO:0000259" key="1">
    <source>
        <dbReference type="Pfam" id="PF00149"/>
    </source>
</evidence>
<dbReference type="SUPFAM" id="SSF56300">
    <property type="entry name" value="Metallo-dependent phosphatases"/>
    <property type="match status" value="1"/>
</dbReference>
<dbReference type="Proteomes" id="UP001140258">
    <property type="component" value="Unassembled WGS sequence"/>
</dbReference>
<dbReference type="Pfam" id="PF00149">
    <property type="entry name" value="Metallophos"/>
    <property type="match status" value="1"/>
</dbReference>
<dbReference type="PANTHER" id="PTHR39323">
    <property type="entry name" value="BLR1149 PROTEIN"/>
    <property type="match status" value="1"/>
</dbReference>